<evidence type="ECO:0000256" key="3">
    <source>
        <dbReference type="ARBA" id="ARBA00022475"/>
    </source>
</evidence>
<accession>X1GEQ5</accession>
<feature type="domain" description="ABC transmembrane type-1" evidence="8">
    <location>
        <begin position="94"/>
        <end position="154"/>
    </location>
</feature>
<reference evidence="9" key="1">
    <citation type="journal article" date="2014" name="Front. Microbiol.">
        <title>High frequency of phylogenetically diverse reductive dehalogenase-homologous genes in deep subseafloor sedimentary metagenomes.</title>
        <authorList>
            <person name="Kawai M."/>
            <person name="Futagami T."/>
            <person name="Toyoda A."/>
            <person name="Takaki Y."/>
            <person name="Nishi S."/>
            <person name="Hori S."/>
            <person name="Arai W."/>
            <person name="Tsubouchi T."/>
            <person name="Morono Y."/>
            <person name="Uchiyama I."/>
            <person name="Ito T."/>
            <person name="Fujiyama A."/>
            <person name="Inagaki F."/>
            <person name="Takami H."/>
        </authorList>
    </citation>
    <scope>NUCLEOTIDE SEQUENCE</scope>
    <source>
        <strain evidence="9">Expedition CK06-06</strain>
    </source>
</reference>
<dbReference type="PROSITE" id="PS50928">
    <property type="entry name" value="ABC_TM1"/>
    <property type="match status" value="1"/>
</dbReference>
<feature type="transmembrane region" description="Helical" evidence="7">
    <location>
        <begin position="133"/>
        <end position="153"/>
    </location>
</feature>
<evidence type="ECO:0000259" key="8">
    <source>
        <dbReference type="PROSITE" id="PS50928"/>
    </source>
</evidence>
<feature type="transmembrane region" description="Helical" evidence="7">
    <location>
        <begin position="97"/>
        <end position="121"/>
    </location>
</feature>
<dbReference type="GO" id="GO:0055085">
    <property type="term" value="P:transmembrane transport"/>
    <property type="evidence" value="ECO:0007669"/>
    <property type="project" value="InterPro"/>
</dbReference>
<evidence type="ECO:0000256" key="6">
    <source>
        <dbReference type="ARBA" id="ARBA00023136"/>
    </source>
</evidence>
<dbReference type="Gene3D" id="1.10.3720.10">
    <property type="entry name" value="MetI-like"/>
    <property type="match status" value="1"/>
</dbReference>
<dbReference type="AlphaFoldDB" id="X1GEQ5"/>
<proteinExistence type="predicted"/>
<comment type="caution">
    <text evidence="9">The sequence shown here is derived from an EMBL/GenBank/DDBJ whole genome shotgun (WGS) entry which is preliminary data.</text>
</comment>
<name>X1GEQ5_9ZZZZ</name>
<keyword evidence="3" id="KW-1003">Cell membrane</keyword>
<evidence type="ECO:0000256" key="1">
    <source>
        <dbReference type="ARBA" id="ARBA00004651"/>
    </source>
</evidence>
<keyword evidence="5 7" id="KW-1133">Transmembrane helix</keyword>
<dbReference type="PANTHER" id="PTHR43386">
    <property type="entry name" value="OLIGOPEPTIDE TRANSPORT SYSTEM PERMEASE PROTEIN APPC"/>
    <property type="match status" value="1"/>
</dbReference>
<keyword evidence="6 7" id="KW-0472">Membrane</keyword>
<dbReference type="Pfam" id="PF12911">
    <property type="entry name" value="OppC_N"/>
    <property type="match status" value="1"/>
</dbReference>
<evidence type="ECO:0000256" key="5">
    <source>
        <dbReference type="ARBA" id="ARBA00022989"/>
    </source>
</evidence>
<evidence type="ECO:0000256" key="4">
    <source>
        <dbReference type="ARBA" id="ARBA00022692"/>
    </source>
</evidence>
<comment type="subcellular location">
    <subcellularLocation>
        <location evidence="1">Cell membrane</location>
        <topology evidence="1">Multi-pass membrane protein</topology>
    </subcellularLocation>
</comment>
<dbReference type="InterPro" id="IPR000515">
    <property type="entry name" value="MetI-like"/>
</dbReference>
<dbReference type="InterPro" id="IPR050366">
    <property type="entry name" value="BP-dependent_transpt_permease"/>
</dbReference>
<dbReference type="EMBL" id="BARU01018430">
    <property type="protein sequence ID" value="GAH56381.1"/>
    <property type="molecule type" value="Genomic_DNA"/>
</dbReference>
<dbReference type="InterPro" id="IPR025966">
    <property type="entry name" value="OppC_N"/>
</dbReference>
<sequence>MAKNLTTGIEFSEAPPKVNEWRRFVRVFFQRRIVIFGLLILVLLAFTAIFAKWLAPYDPYKQDLPNILLQPNSEHLLGTDSIGRDTLSRVIYGTRTALMVGFVSTAIAASIGITLGIIAGYFRGIANVIIMRLTDVLMPFPMIVLALLLAAVLG</sequence>
<keyword evidence="2" id="KW-0813">Transport</keyword>
<evidence type="ECO:0000313" key="9">
    <source>
        <dbReference type="EMBL" id="GAH56381.1"/>
    </source>
</evidence>
<feature type="transmembrane region" description="Helical" evidence="7">
    <location>
        <begin position="33"/>
        <end position="55"/>
    </location>
</feature>
<feature type="non-terminal residue" evidence="9">
    <location>
        <position position="154"/>
    </location>
</feature>
<gene>
    <name evidence="9" type="ORF">S03H2_30462</name>
</gene>
<protein>
    <recommendedName>
        <fullName evidence="8">ABC transmembrane type-1 domain-containing protein</fullName>
    </recommendedName>
</protein>
<dbReference type="InterPro" id="IPR035906">
    <property type="entry name" value="MetI-like_sf"/>
</dbReference>
<evidence type="ECO:0000256" key="2">
    <source>
        <dbReference type="ARBA" id="ARBA00022448"/>
    </source>
</evidence>
<dbReference type="SUPFAM" id="SSF161098">
    <property type="entry name" value="MetI-like"/>
    <property type="match status" value="1"/>
</dbReference>
<evidence type="ECO:0000256" key="7">
    <source>
        <dbReference type="SAM" id="Phobius"/>
    </source>
</evidence>
<dbReference type="GO" id="GO:0005886">
    <property type="term" value="C:plasma membrane"/>
    <property type="evidence" value="ECO:0007669"/>
    <property type="project" value="UniProtKB-SubCell"/>
</dbReference>
<organism evidence="9">
    <name type="scientific">marine sediment metagenome</name>
    <dbReference type="NCBI Taxonomy" id="412755"/>
    <lineage>
        <taxon>unclassified sequences</taxon>
        <taxon>metagenomes</taxon>
        <taxon>ecological metagenomes</taxon>
    </lineage>
</organism>
<keyword evidence="4 7" id="KW-0812">Transmembrane</keyword>
<dbReference type="PANTHER" id="PTHR43386:SF1">
    <property type="entry name" value="D,D-DIPEPTIDE TRANSPORT SYSTEM PERMEASE PROTEIN DDPC-RELATED"/>
    <property type="match status" value="1"/>
</dbReference>